<dbReference type="STRING" id="1838280.A6M21_03990"/>
<evidence type="ECO:0000313" key="2">
    <source>
        <dbReference type="EMBL" id="OAT86091.1"/>
    </source>
</evidence>
<organism evidence="2 3">
    <name type="scientific">Desulfotomaculum copahuensis</name>
    <dbReference type="NCBI Taxonomy" id="1838280"/>
    <lineage>
        <taxon>Bacteria</taxon>
        <taxon>Bacillati</taxon>
        <taxon>Bacillota</taxon>
        <taxon>Clostridia</taxon>
        <taxon>Eubacteriales</taxon>
        <taxon>Desulfotomaculaceae</taxon>
        <taxon>Desulfotomaculum</taxon>
    </lineage>
</organism>
<feature type="compositionally biased region" description="Polar residues" evidence="1">
    <location>
        <begin position="17"/>
        <end position="26"/>
    </location>
</feature>
<evidence type="ECO:0000313" key="3">
    <source>
        <dbReference type="Proteomes" id="UP000078532"/>
    </source>
</evidence>
<proteinExistence type="predicted"/>
<evidence type="ECO:0000256" key="1">
    <source>
        <dbReference type="SAM" id="MobiDB-lite"/>
    </source>
</evidence>
<accession>A0A1B7LI85</accession>
<keyword evidence="3" id="KW-1185">Reference proteome</keyword>
<dbReference type="AlphaFoldDB" id="A0A1B7LI85"/>
<name>A0A1B7LI85_9FIRM</name>
<feature type="region of interest" description="Disordered" evidence="1">
    <location>
        <begin position="1"/>
        <end position="29"/>
    </location>
</feature>
<sequence length="59" mass="6309">MQPLALPGSEPFPGLNGSKNIYTEPNTPAGPPFTRAAGFKWGVFCVKMEPGMKTGNGWK</sequence>
<reference evidence="2 3" key="1">
    <citation type="submission" date="2016-04" db="EMBL/GenBank/DDBJ databases">
        <authorList>
            <person name="Evans L.H."/>
            <person name="Alamgir A."/>
            <person name="Owens N."/>
            <person name="Weber N.D."/>
            <person name="Virtaneva K."/>
            <person name="Barbian K."/>
            <person name="Babar A."/>
            <person name="Rosenke K."/>
        </authorList>
    </citation>
    <scope>NUCLEOTIDE SEQUENCE [LARGE SCALE GENOMIC DNA]</scope>
    <source>
        <strain evidence="2 3">LMa1</strain>
    </source>
</reference>
<dbReference type="EMBL" id="LYVF01000040">
    <property type="protein sequence ID" value="OAT86091.1"/>
    <property type="molecule type" value="Genomic_DNA"/>
</dbReference>
<gene>
    <name evidence="2" type="ORF">A6M21_03990</name>
</gene>
<protein>
    <submittedName>
        <fullName evidence="2">Uncharacterized protein</fullName>
    </submittedName>
</protein>
<comment type="caution">
    <text evidence="2">The sequence shown here is derived from an EMBL/GenBank/DDBJ whole genome shotgun (WGS) entry which is preliminary data.</text>
</comment>
<dbReference type="Proteomes" id="UP000078532">
    <property type="component" value="Unassembled WGS sequence"/>
</dbReference>